<gene>
    <name evidence="2" type="primary">menG_26</name>
    <name evidence="2" type="ORF">SDC9_195774</name>
</gene>
<dbReference type="PROSITE" id="PS51608">
    <property type="entry name" value="SAM_MT_UBIE"/>
    <property type="match status" value="1"/>
</dbReference>
<dbReference type="EC" id="2.1.1.163" evidence="2"/>
<dbReference type="PANTHER" id="PTHR42912:SF80">
    <property type="entry name" value="METHYLTRANSFERASE DOMAIN-CONTAINING PROTEIN"/>
    <property type="match status" value="1"/>
</dbReference>
<organism evidence="2">
    <name type="scientific">bioreactor metagenome</name>
    <dbReference type="NCBI Taxonomy" id="1076179"/>
    <lineage>
        <taxon>unclassified sequences</taxon>
        <taxon>metagenomes</taxon>
        <taxon>ecological metagenomes</taxon>
    </lineage>
</organism>
<comment type="caution">
    <text evidence="2">The sequence shown here is derived from an EMBL/GenBank/DDBJ whole genome shotgun (WGS) entry which is preliminary data.</text>
</comment>
<proteinExistence type="predicted"/>
<dbReference type="GO" id="GO:0043770">
    <property type="term" value="F:demethylmenaquinone methyltransferase activity"/>
    <property type="evidence" value="ECO:0007669"/>
    <property type="project" value="UniProtKB-EC"/>
</dbReference>
<dbReference type="PANTHER" id="PTHR42912">
    <property type="entry name" value="METHYLTRANSFERASE"/>
    <property type="match status" value="1"/>
</dbReference>
<keyword evidence="2" id="KW-0489">Methyltransferase</keyword>
<protein>
    <submittedName>
        <fullName evidence="2">Demethylmenaquinone methyltransferase</fullName>
        <ecNumber evidence="2">2.1.1.163</ecNumber>
    </submittedName>
</protein>
<evidence type="ECO:0000259" key="1">
    <source>
        <dbReference type="Pfam" id="PF13649"/>
    </source>
</evidence>
<dbReference type="SUPFAM" id="SSF53335">
    <property type="entry name" value="S-adenosyl-L-methionine-dependent methyltransferases"/>
    <property type="match status" value="1"/>
</dbReference>
<dbReference type="InterPro" id="IPR004033">
    <property type="entry name" value="UbiE/COQ5_MeTrFase"/>
</dbReference>
<dbReference type="GO" id="GO:0032259">
    <property type="term" value="P:methylation"/>
    <property type="evidence" value="ECO:0007669"/>
    <property type="project" value="UniProtKB-KW"/>
</dbReference>
<dbReference type="Pfam" id="PF13649">
    <property type="entry name" value="Methyltransf_25"/>
    <property type="match status" value="1"/>
</dbReference>
<keyword evidence="2" id="KW-0808">Transferase</keyword>
<dbReference type="Gene3D" id="3.40.50.150">
    <property type="entry name" value="Vaccinia Virus protein VP39"/>
    <property type="match status" value="1"/>
</dbReference>
<dbReference type="InterPro" id="IPR029063">
    <property type="entry name" value="SAM-dependent_MTases_sf"/>
</dbReference>
<dbReference type="CDD" id="cd02440">
    <property type="entry name" value="AdoMet_MTases"/>
    <property type="match status" value="1"/>
</dbReference>
<dbReference type="InterPro" id="IPR050508">
    <property type="entry name" value="Methyltransf_Superfamily"/>
</dbReference>
<dbReference type="EMBL" id="VSSQ01110231">
    <property type="protein sequence ID" value="MPN48169.1"/>
    <property type="molecule type" value="Genomic_DNA"/>
</dbReference>
<feature type="domain" description="Methyltransferase" evidence="1">
    <location>
        <begin position="1"/>
        <end position="90"/>
    </location>
</feature>
<dbReference type="InterPro" id="IPR041698">
    <property type="entry name" value="Methyltransf_25"/>
</dbReference>
<evidence type="ECO:0000313" key="2">
    <source>
        <dbReference type="EMBL" id="MPN48169.1"/>
    </source>
</evidence>
<sequence>MDLCCGTGELTAALADLAGPENVVGVDFVSEMLERARLRHPELRFVEGDALATGLPGGAFDGASVAFALRNVEDVEALFREMARLIRPGGRVVSLELTRPSGLLGKPEVEKV</sequence>
<accession>A0A645ICI5</accession>
<reference evidence="2" key="1">
    <citation type="submission" date="2019-08" db="EMBL/GenBank/DDBJ databases">
        <authorList>
            <person name="Kucharzyk K."/>
            <person name="Murdoch R.W."/>
            <person name="Higgins S."/>
            <person name="Loffler F."/>
        </authorList>
    </citation>
    <scope>NUCLEOTIDE SEQUENCE</scope>
</reference>
<dbReference type="AlphaFoldDB" id="A0A645ICI5"/>
<name>A0A645ICI5_9ZZZZ</name>